<proteinExistence type="predicted"/>
<organism evidence="2 3">
    <name type="scientific">Tahibacter soli</name>
    <dbReference type="NCBI Taxonomy" id="2983605"/>
    <lineage>
        <taxon>Bacteria</taxon>
        <taxon>Pseudomonadati</taxon>
        <taxon>Pseudomonadota</taxon>
        <taxon>Gammaproteobacteria</taxon>
        <taxon>Lysobacterales</taxon>
        <taxon>Rhodanobacteraceae</taxon>
        <taxon>Tahibacter</taxon>
    </lineage>
</organism>
<evidence type="ECO:0000256" key="1">
    <source>
        <dbReference type="SAM" id="Phobius"/>
    </source>
</evidence>
<feature type="transmembrane region" description="Helical" evidence="1">
    <location>
        <begin position="12"/>
        <end position="35"/>
    </location>
</feature>
<feature type="transmembrane region" description="Helical" evidence="1">
    <location>
        <begin position="41"/>
        <end position="57"/>
    </location>
</feature>
<dbReference type="EMBL" id="JAOVZO020000020">
    <property type="protein sequence ID" value="MDC8015461.1"/>
    <property type="molecule type" value="Genomic_DNA"/>
</dbReference>
<dbReference type="AlphaFoldDB" id="A0A9X4BJU6"/>
<keyword evidence="1" id="KW-0812">Transmembrane</keyword>
<comment type="caution">
    <text evidence="2">The sequence shown here is derived from an EMBL/GenBank/DDBJ whole genome shotgun (WGS) entry which is preliminary data.</text>
</comment>
<dbReference type="Proteomes" id="UP001139971">
    <property type="component" value="Unassembled WGS sequence"/>
</dbReference>
<reference evidence="2" key="1">
    <citation type="submission" date="2023-02" db="EMBL/GenBank/DDBJ databases">
        <title>Tahibacter soli sp. nov. isolated from soil.</title>
        <authorList>
            <person name="Baek J.H."/>
            <person name="Lee J.K."/>
            <person name="Choi D.G."/>
            <person name="Jeon C.O."/>
        </authorList>
    </citation>
    <scope>NUCLEOTIDE SEQUENCE</scope>
    <source>
        <strain evidence="2">BL</strain>
    </source>
</reference>
<protein>
    <submittedName>
        <fullName evidence="2">Uncharacterized protein</fullName>
    </submittedName>
</protein>
<keyword evidence="3" id="KW-1185">Reference proteome</keyword>
<evidence type="ECO:0000313" key="2">
    <source>
        <dbReference type="EMBL" id="MDC8015461.1"/>
    </source>
</evidence>
<sequence length="209" mass="23255">MTRRPFRLRALLWLYGNANIAGCLLALAGPALLFAGVIDRGWLAITAGLYYAGYLMARRAPDIERRIEESLSAKETIERLDEIIRRARPHLTPEMTTHLTSVRESVVEVLPRLGGATMHDGDGYTVRETVLRYLPETLANYVALPPAFRVTQPLQNGRTARQLLGDQLALLDTKLREVVANVAASDAQALLANGKFLEAKFRQSDFLVQ</sequence>
<dbReference type="RefSeq" id="WP_263540650.1">
    <property type="nucleotide sequence ID" value="NZ_JAOVZO020000020.1"/>
</dbReference>
<gene>
    <name evidence="2" type="ORF">OD750_023290</name>
</gene>
<accession>A0A9X4BJU6</accession>
<keyword evidence="1" id="KW-0472">Membrane</keyword>
<evidence type="ECO:0000313" key="3">
    <source>
        <dbReference type="Proteomes" id="UP001139971"/>
    </source>
</evidence>
<name>A0A9X4BJU6_9GAMM</name>
<keyword evidence="1" id="KW-1133">Transmembrane helix</keyword>